<comment type="caution">
    <text evidence="7">Lacks conserved residue(s) required for the propagation of feature annotation.</text>
</comment>
<keyword evidence="11" id="KW-1185">Reference proteome</keyword>
<protein>
    <recommendedName>
        <fullName evidence="7">Bifunctional uridylyltransferase/uridylyl-removing enzyme</fullName>
        <shortName evidence="7">UTase/UR</shortName>
    </recommendedName>
    <alternativeName>
        <fullName evidence="7">Bifunctional [protein-PII] modification enzyme</fullName>
    </alternativeName>
    <alternativeName>
        <fullName evidence="7">Bifunctional nitrogen sensor protein</fullName>
    </alternativeName>
    <domain>
        <recommendedName>
            <fullName evidence="7">[Protein-PII] uridylyltransferase</fullName>
            <shortName evidence="7">PII uridylyltransferase</shortName>
            <shortName evidence="7">UTase</shortName>
            <ecNumber evidence="7">2.7.7.59</ecNumber>
        </recommendedName>
    </domain>
    <domain>
        <recommendedName>
            <fullName evidence="7">[Protein-PII]-UMP uridylyl-removing enzyme</fullName>
            <shortName evidence="7">UR</shortName>
            <ecNumber evidence="7">3.1.4.-</ecNumber>
        </recommendedName>
    </domain>
</protein>
<dbReference type="Gene3D" id="1.10.3090.10">
    <property type="entry name" value="cca-adding enzyme, domain 2"/>
    <property type="match status" value="1"/>
</dbReference>
<dbReference type="HAMAP" id="MF_00277">
    <property type="entry name" value="PII_uridylyl_transf"/>
    <property type="match status" value="1"/>
</dbReference>
<dbReference type="EC" id="2.7.7.59" evidence="7"/>
<dbReference type="AlphaFoldDB" id="A0A6I4THY8"/>
<sequence length="929" mass="102729">MSAPRIPNQRAIIDRRALAEEIAGLAAQGGTAARPAIVAALKAALEAGRAELDRRLEEKPSAGHEITGGHSFLIDQVVRAIHDHVVADVYPTANRSTGERLALMAVGGYGRAEMAPHSDVDIAFIHPTRNAPWCEQVIEAILYYLWDLGLKVGHSSRSVDDTIRMARGDLTIRTALLESRYVWGDQPLHDEVTRRLADEVMRGTERQFVAEKLVERNARHKRMGDSRYVVEPNVKDGKGGLRDLQTLYWIGKYIHKVRVAAELVDVGLFTRAEYRTFRRAEGFMLAVRCHLHTITGRAEDRLTFDLQRAVAARMKFADRPGKSAVERFMQFYFLQAKSVGALTGVFLAHIDEQFARNRARKGLLASFTPRARALKGYRVFGGRLAAPSDDWFAQDPVRLIEVFQLAEANGLEIHPETMRQVARDAGLIRAEVRADPRANALFLDLLAGRNDPETVLRWMNEAGVFGRFVPDFARVNAQMQFDMYHHYTVDEHTIRAIGLLSRIEKGELTADHPRASALIHKVASRRVAYVAALLHDIAKGRGGDHSLLGGEVAEELCPRFGLDEGETALVAWLVRQHLLMSRTAFKRDLTDPKTIEDFVAEVQSVERLRHLLILTAVDIRAVGPGTWNSWKGQLLGDLSDAAMERLRLGHMKHGRSAMVAAKKAAVEEALGDKAGLLRLYADRFDDSYWIAEPEDIIALNIMQYGTAHEDAAKVSVHCEVYPARGATLVTVIAADNPGLFYRIAGGIHLAGANIIDARIHTTRSGWAVDNFLVQDPHGAPFSEPAQLARIEHAVAEALANRVALVPELARRPLPHSRARAFDVRPVVTFDNRASNRFTVIEVNARDRAALLNRLARALYDSGLVVFSAHITNYGERAADTFYVTETAGGKVTEPARFKAIEAALLDAASDERQAELETAGAAGPSPASE</sequence>
<evidence type="ECO:0000256" key="1">
    <source>
        <dbReference type="ARBA" id="ARBA00022679"/>
    </source>
</evidence>
<evidence type="ECO:0000256" key="4">
    <source>
        <dbReference type="ARBA" id="ARBA00022801"/>
    </source>
</evidence>
<dbReference type="SUPFAM" id="SSF55021">
    <property type="entry name" value="ACT-like"/>
    <property type="match status" value="2"/>
</dbReference>
<feature type="domain" description="HD" evidence="9">
    <location>
        <begin position="489"/>
        <end position="611"/>
    </location>
</feature>
<dbReference type="SMART" id="SM00471">
    <property type="entry name" value="HDc"/>
    <property type="match status" value="1"/>
</dbReference>
<dbReference type="CDD" id="cd05401">
    <property type="entry name" value="NT_GlnE_GlnD_like"/>
    <property type="match status" value="1"/>
</dbReference>
<dbReference type="InterPro" id="IPR006674">
    <property type="entry name" value="HD_domain"/>
</dbReference>
<dbReference type="CDD" id="cd04900">
    <property type="entry name" value="ACT_UUR-like_1"/>
    <property type="match status" value="1"/>
</dbReference>
<dbReference type="PROSITE" id="PS51831">
    <property type="entry name" value="HD"/>
    <property type="match status" value="1"/>
</dbReference>
<dbReference type="OrthoDB" id="9758038at2"/>
<comment type="function">
    <text evidence="7">Modifies, by uridylylation and deuridylylation, the PII regulatory proteins (GlnB and homologs), in response to the nitrogen status of the cell that GlnD senses through the glutamine level. Under low glutamine levels, catalyzes the conversion of the PII proteins and UTP to PII-UMP and PPi, while under higher glutamine levels, GlnD hydrolyzes PII-UMP to PII and UMP (deuridylylation). Thus, controls uridylylation state and activity of the PII proteins, and plays an important role in the regulation of nitrogen metabolism.</text>
</comment>
<dbReference type="InterPro" id="IPR002912">
    <property type="entry name" value="ACT_dom"/>
</dbReference>
<dbReference type="PROSITE" id="PS51671">
    <property type="entry name" value="ACT"/>
    <property type="match status" value="2"/>
</dbReference>
<keyword evidence="1 7" id="KW-0808">Transferase</keyword>
<comment type="caution">
    <text evidence="10">The sequence shown here is derived from an EMBL/GenBank/DDBJ whole genome shotgun (WGS) entry which is preliminary data.</text>
</comment>
<accession>A0A6I4THY8</accession>
<dbReference type="InterPro" id="IPR005105">
    <property type="entry name" value="GlnD_Uridyltrans_N"/>
</dbReference>
<organism evidence="10 11">
    <name type="scientific">Tsuneonella aeria</name>
    <dbReference type="NCBI Taxonomy" id="1837929"/>
    <lineage>
        <taxon>Bacteria</taxon>
        <taxon>Pseudomonadati</taxon>
        <taxon>Pseudomonadota</taxon>
        <taxon>Alphaproteobacteria</taxon>
        <taxon>Sphingomonadales</taxon>
        <taxon>Erythrobacteraceae</taxon>
        <taxon>Tsuneonella</taxon>
    </lineage>
</organism>
<dbReference type="InterPro" id="IPR003607">
    <property type="entry name" value="HD/PDEase_dom"/>
</dbReference>
<dbReference type="InterPro" id="IPR043519">
    <property type="entry name" value="NT_sf"/>
</dbReference>
<keyword evidence="2 7" id="KW-0548">Nucleotidyltransferase</keyword>
<keyword evidence="5 7" id="KW-0460">Magnesium</keyword>
<gene>
    <name evidence="7" type="primary">glnD</name>
    <name evidence="10" type="ORF">GRI40_10670</name>
</gene>
<comment type="domain">
    <text evidence="7">Has four distinct domains: an N-terminal nucleotidyltransferase (NT) domain responsible for UTase activity, a central HD domain that encodes UR activity, and two C-terminal ACT domains that seem to have a role in glutamine sensing.</text>
</comment>
<comment type="activity regulation">
    <text evidence="7">Uridylyltransferase (UTase) activity is inhibited by glutamine, while glutamine activates uridylyl-removing (UR) activity.</text>
</comment>
<dbReference type="Proteomes" id="UP000439522">
    <property type="component" value="Unassembled WGS sequence"/>
</dbReference>
<feature type="domain" description="ACT" evidence="8">
    <location>
        <begin position="728"/>
        <end position="810"/>
    </location>
</feature>
<keyword evidence="4 7" id="KW-0378">Hydrolase</keyword>
<evidence type="ECO:0000256" key="7">
    <source>
        <dbReference type="HAMAP-Rule" id="MF_00277"/>
    </source>
</evidence>
<keyword evidence="3" id="KW-0677">Repeat</keyword>
<dbReference type="InterPro" id="IPR013546">
    <property type="entry name" value="PII_UdlTrfase/GS_AdlTrfase"/>
</dbReference>
<dbReference type="Pfam" id="PF08335">
    <property type="entry name" value="GlnD_UR_UTase"/>
    <property type="match status" value="1"/>
</dbReference>
<dbReference type="PIRSF" id="PIRSF006288">
    <property type="entry name" value="PII_uridyltransf"/>
    <property type="match status" value="1"/>
</dbReference>
<dbReference type="SUPFAM" id="SSF81891">
    <property type="entry name" value="Poly A polymerase C-terminal region-like"/>
    <property type="match status" value="1"/>
</dbReference>
<comment type="cofactor">
    <cofactor evidence="7">
        <name>Mg(2+)</name>
        <dbReference type="ChEBI" id="CHEBI:18420"/>
    </cofactor>
</comment>
<dbReference type="SUPFAM" id="SSF81301">
    <property type="entry name" value="Nucleotidyltransferase"/>
    <property type="match status" value="1"/>
</dbReference>
<dbReference type="PANTHER" id="PTHR47320">
    <property type="entry name" value="BIFUNCTIONAL URIDYLYLTRANSFERASE/URIDYLYL-REMOVING ENZYME"/>
    <property type="match status" value="1"/>
</dbReference>
<dbReference type="RefSeq" id="WP_160611577.1">
    <property type="nucleotide sequence ID" value="NZ_WTZA01000002.1"/>
</dbReference>
<dbReference type="NCBIfam" id="NF003467">
    <property type="entry name" value="PRK05092.1"/>
    <property type="match status" value="1"/>
</dbReference>
<evidence type="ECO:0000256" key="6">
    <source>
        <dbReference type="ARBA" id="ARBA00023268"/>
    </source>
</evidence>
<comment type="catalytic activity">
    <reaction evidence="7">
        <text>[protein-PII]-uridylyl-L-tyrosine + H2O = [protein-PII]-L-tyrosine + UMP + H(+)</text>
        <dbReference type="Rhea" id="RHEA:48600"/>
        <dbReference type="Rhea" id="RHEA-COMP:12147"/>
        <dbReference type="Rhea" id="RHEA-COMP:12148"/>
        <dbReference type="ChEBI" id="CHEBI:15377"/>
        <dbReference type="ChEBI" id="CHEBI:15378"/>
        <dbReference type="ChEBI" id="CHEBI:46858"/>
        <dbReference type="ChEBI" id="CHEBI:57865"/>
        <dbReference type="ChEBI" id="CHEBI:90602"/>
    </reaction>
</comment>
<evidence type="ECO:0000256" key="5">
    <source>
        <dbReference type="ARBA" id="ARBA00022842"/>
    </source>
</evidence>
<feature type="region of interest" description="Uridylyltransferase" evidence="7">
    <location>
        <begin position="1"/>
        <end position="373"/>
    </location>
</feature>
<comment type="catalytic activity">
    <reaction evidence="7">
        <text>[protein-PII]-L-tyrosine + UTP = [protein-PII]-uridylyl-L-tyrosine + diphosphate</text>
        <dbReference type="Rhea" id="RHEA:13673"/>
        <dbReference type="Rhea" id="RHEA-COMP:12147"/>
        <dbReference type="Rhea" id="RHEA-COMP:12148"/>
        <dbReference type="ChEBI" id="CHEBI:33019"/>
        <dbReference type="ChEBI" id="CHEBI:46398"/>
        <dbReference type="ChEBI" id="CHEBI:46858"/>
        <dbReference type="ChEBI" id="CHEBI:90602"/>
        <dbReference type="EC" id="2.7.7.59"/>
    </reaction>
</comment>
<dbReference type="InterPro" id="IPR010043">
    <property type="entry name" value="UTase/UR"/>
</dbReference>
<dbReference type="GO" id="GO:0008773">
    <property type="term" value="F:[protein-PII] uridylyltransferase activity"/>
    <property type="evidence" value="ECO:0007669"/>
    <property type="project" value="UniProtKB-UniRule"/>
</dbReference>
<name>A0A6I4THY8_9SPHN</name>
<comment type="similarity">
    <text evidence="7">Belongs to the GlnD family.</text>
</comment>
<dbReference type="EMBL" id="WTZA01000002">
    <property type="protein sequence ID" value="MXO75680.1"/>
    <property type="molecule type" value="Genomic_DNA"/>
</dbReference>
<feature type="domain" description="ACT" evidence="8">
    <location>
        <begin position="839"/>
        <end position="919"/>
    </location>
</feature>
<dbReference type="InterPro" id="IPR045865">
    <property type="entry name" value="ACT-like_dom_sf"/>
</dbReference>
<evidence type="ECO:0000259" key="8">
    <source>
        <dbReference type="PROSITE" id="PS51671"/>
    </source>
</evidence>
<dbReference type="SUPFAM" id="SSF81593">
    <property type="entry name" value="Nucleotidyltransferase substrate binding subunit/domain"/>
    <property type="match status" value="1"/>
</dbReference>
<reference evidence="10 11" key="1">
    <citation type="submission" date="2019-12" db="EMBL/GenBank/DDBJ databases">
        <title>Genomic-based taxomic classification of the family Erythrobacteraceae.</title>
        <authorList>
            <person name="Xu L."/>
        </authorList>
    </citation>
    <scope>NUCLEOTIDE SEQUENCE [LARGE SCALE GENOMIC DNA]</scope>
    <source>
        <strain evidence="10 11">100921-2</strain>
    </source>
</reference>
<evidence type="ECO:0000313" key="10">
    <source>
        <dbReference type="EMBL" id="MXO75680.1"/>
    </source>
</evidence>
<dbReference type="GO" id="GO:0006808">
    <property type="term" value="P:regulation of nitrogen utilization"/>
    <property type="evidence" value="ECO:0007669"/>
    <property type="project" value="UniProtKB-UniRule"/>
</dbReference>
<dbReference type="CDD" id="cd04899">
    <property type="entry name" value="ACT_ACR-UUR-like_2"/>
    <property type="match status" value="1"/>
</dbReference>
<dbReference type="Pfam" id="PF03445">
    <property type="entry name" value="DUF294"/>
    <property type="match status" value="1"/>
</dbReference>
<dbReference type="GO" id="GO:0008081">
    <property type="term" value="F:phosphoric diester hydrolase activity"/>
    <property type="evidence" value="ECO:0007669"/>
    <property type="project" value="UniProtKB-UniRule"/>
</dbReference>
<evidence type="ECO:0000256" key="2">
    <source>
        <dbReference type="ARBA" id="ARBA00022695"/>
    </source>
</evidence>
<evidence type="ECO:0000259" key="9">
    <source>
        <dbReference type="PROSITE" id="PS51831"/>
    </source>
</evidence>
<dbReference type="CDD" id="cd00077">
    <property type="entry name" value="HDc"/>
    <property type="match status" value="1"/>
</dbReference>
<dbReference type="PANTHER" id="PTHR47320:SF1">
    <property type="entry name" value="BIFUNCTIONAL URIDYLYLTRANSFERASE_URIDYLYL-REMOVING ENZYME"/>
    <property type="match status" value="1"/>
</dbReference>
<keyword evidence="6 7" id="KW-0511">Multifunctional enzyme</keyword>
<dbReference type="Gene3D" id="3.30.460.10">
    <property type="entry name" value="Beta Polymerase, domain 2"/>
    <property type="match status" value="1"/>
</dbReference>
<proteinExistence type="inferred from homology"/>
<evidence type="ECO:0000256" key="3">
    <source>
        <dbReference type="ARBA" id="ARBA00022737"/>
    </source>
</evidence>
<dbReference type="EC" id="3.1.4.-" evidence="7"/>
<dbReference type="NCBIfam" id="TIGR01693">
    <property type="entry name" value="UTase_glnD"/>
    <property type="match status" value="1"/>
</dbReference>
<evidence type="ECO:0000313" key="11">
    <source>
        <dbReference type="Proteomes" id="UP000439522"/>
    </source>
</evidence>
<dbReference type="Pfam" id="PF01966">
    <property type="entry name" value="HD"/>
    <property type="match status" value="1"/>
</dbReference>